<evidence type="ECO:0000313" key="5">
    <source>
        <dbReference type="Proteomes" id="UP000272400"/>
    </source>
</evidence>
<feature type="domain" description="FAD-dependent oxidoreductase 2 FAD-binding" evidence="3">
    <location>
        <begin position="8"/>
        <end position="39"/>
    </location>
</feature>
<evidence type="ECO:0000256" key="1">
    <source>
        <dbReference type="ARBA" id="ARBA00022630"/>
    </source>
</evidence>
<sequence length="278" mass="28976">MALDGHVDVVVVGFGVAGAAAALAAAHADARVLVLDQDPLTERRPGIPRPERPREMLRAGLRAAAREAGVEVRPHARAHELLVVGGEVCGLGYATLPSRAAALGHRILRRMGERATTRVRPVLARAAEAVWEAGFSVAEVDCSSVVLAMDSRHWEFVGPATWSAAHTARAEAAAPGTRSRWPEFPADGPTPELAVRAWCAHGDGSLTEVQSELGVDEETGAILVGGHLPVPGLYAAVRTCRADAADPGAHAVMTAGRRAGSGAVNTDGRYGTRIRAVG</sequence>
<accession>A0A3N1CZC0</accession>
<dbReference type="GO" id="GO:0016491">
    <property type="term" value="F:oxidoreductase activity"/>
    <property type="evidence" value="ECO:0007669"/>
    <property type="project" value="UniProtKB-KW"/>
</dbReference>
<proteinExistence type="predicted"/>
<dbReference type="Pfam" id="PF00890">
    <property type="entry name" value="FAD_binding_2"/>
    <property type="match status" value="1"/>
</dbReference>
<dbReference type="AlphaFoldDB" id="A0A3N1CZC0"/>
<gene>
    <name evidence="4" type="ORF">EDD29_4149</name>
</gene>
<organism evidence="4 5">
    <name type="scientific">Actinocorallia herbida</name>
    <dbReference type="NCBI Taxonomy" id="58109"/>
    <lineage>
        <taxon>Bacteria</taxon>
        <taxon>Bacillati</taxon>
        <taxon>Actinomycetota</taxon>
        <taxon>Actinomycetes</taxon>
        <taxon>Streptosporangiales</taxon>
        <taxon>Thermomonosporaceae</taxon>
        <taxon>Actinocorallia</taxon>
    </lineage>
</organism>
<dbReference type="InterPro" id="IPR036188">
    <property type="entry name" value="FAD/NAD-bd_sf"/>
</dbReference>
<dbReference type="Proteomes" id="UP000272400">
    <property type="component" value="Unassembled WGS sequence"/>
</dbReference>
<name>A0A3N1CZC0_9ACTN</name>
<dbReference type="RefSeq" id="WP_211359810.1">
    <property type="nucleotide sequence ID" value="NZ_RJKE01000001.1"/>
</dbReference>
<keyword evidence="2" id="KW-0560">Oxidoreductase</keyword>
<evidence type="ECO:0000313" key="4">
    <source>
        <dbReference type="EMBL" id="ROO86576.1"/>
    </source>
</evidence>
<reference evidence="4 5" key="1">
    <citation type="submission" date="2018-11" db="EMBL/GenBank/DDBJ databases">
        <title>Sequencing the genomes of 1000 actinobacteria strains.</title>
        <authorList>
            <person name="Klenk H.-P."/>
        </authorList>
    </citation>
    <scope>NUCLEOTIDE SEQUENCE [LARGE SCALE GENOMIC DNA]</scope>
    <source>
        <strain evidence="4 5">DSM 44254</strain>
    </source>
</reference>
<dbReference type="EMBL" id="RJKE01000001">
    <property type="protein sequence ID" value="ROO86576.1"/>
    <property type="molecule type" value="Genomic_DNA"/>
</dbReference>
<evidence type="ECO:0000256" key="2">
    <source>
        <dbReference type="ARBA" id="ARBA00023002"/>
    </source>
</evidence>
<dbReference type="Gene3D" id="3.50.50.60">
    <property type="entry name" value="FAD/NAD(P)-binding domain"/>
    <property type="match status" value="1"/>
</dbReference>
<dbReference type="SUPFAM" id="SSF51905">
    <property type="entry name" value="FAD/NAD(P)-binding domain"/>
    <property type="match status" value="1"/>
</dbReference>
<comment type="caution">
    <text evidence="4">The sequence shown here is derived from an EMBL/GenBank/DDBJ whole genome shotgun (WGS) entry which is preliminary data.</text>
</comment>
<evidence type="ECO:0000259" key="3">
    <source>
        <dbReference type="Pfam" id="PF00890"/>
    </source>
</evidence>
<keyword evidence="1" id="KW-0285">Flavoprotein</keyword>
<keyword evidence="5" id="KW-1185">Reference proteome</keyword>
<dbReference type="InterPro" id="IPR003953">
    <property type="entry name" value="FAD-dep_OxRdtase_2_FAD-bd"/>
</dbReference>
<protein>
    <submittedName>
        <fullName evidence="4">FAD binding domain-containing protein</fullName>
    </submittedName>
</protein>